<dbReference type="AlphaFoldDB" id="A0A2W2D8K6"/>
<gene>
    <name evidence="2" type="ORF">C1J01_42080</name>
</gene>
<keyword evidence="1" id="KW-0812">Transmembrane</keyword>
<sequence>MWSLFTGAVGVAATALFLSGQFLGLGLGGMERLAVYTIVVWAAVLGVATVVSRQPTATIR</sequence>
<name>A0A2W2D8K6_9ACTN</name>
<protein>
    <submittedName>
        <fullName evidence="2">Uncharacterized protein</fullName>
    </submittedName>
</protein>
<organism evidence="2 3">
    <name type="scientific">Nonomuraea aridisoli</name>
    <dbReference type="NCBI Taxonomy" id="2070368"/>
    <lineage>
        <taxon>Bacteria</taxon>
        <taxon>Bacillati</taxon>
        <taxon>Actinomycetota</taxon>
        <taxon>Actinomycetes</taxon>
        <taxon>Streptosporangiales</taxon>
        <taxon>Streptosporangiaceae</taxon>
        <taxon>Nonomuraea</taxon>
    </lineage>
</organism>
<feature type="transmembrane region" description="Helical" evidence="1">
    <location>
        <begin position="34"/>
        <end position="51"/>
    </location>
</feature>
<evidence type="ECO:0000313" key="2">
    <source>
        <dbReference type="EMBL" id="PZG06611.1"/>
    </source>
</evidence>
<keyword evidence="1" id="KW-1133">Transmembrane helix</keyword>
<dbReference type="RefSeq" id="WP_111184649.1">
    <property type="nucleotide sequence ID" value="NZ_POUD01000322.1"/>
</dbReference>
<keyword evidence="1" id="KW-0472">Membrane</keyword>
<reference evidence="2 3" key="1">
    <citation type="submission" date="2018-01" db="EMBL/GenBank/DDBJ databases">
        <title>Draft genome sequence of Nonomuraea sp. KC333.</title>
        <authorList>
            <person name="Sahin N."/>
            <person name="Saygin H."/>
            <person name="Ay H."/>
        </authorList>
    </citation>
    <scope>NUCLEOTIDE SEQUENCE [LARGE SCALE GENOMIC DNA]</scope>
    <source>
        <strain evidence="2 3">KC333</strain>
    </source>
</reference>
<keyword evidence="3" id="KW-1185">Reference proteome</keyword>
<proteinExistence type="predicted"/>
<dbReference type="EMBL" id="POUD01000322">
    <property type="protein sequence ID" value="PZG06611.1"/>
    <property type="molecule type" value="Genomic_DNA"/>
</dbReference>
<comment type="caution">
    <text evidence="2">The sequence shown here is derived from an EMBL/GenBank/DDBJ whole genome shotgun (WGS) entry which is preliminary data.</text>
</comment>
<evidence type="ECO:0000256" key="1">
    <source>
        <dbReference type="SAM" id="Phobius"/>
    </source>
</evidence>
<evidence type="ECO:0000313" key="3">
    <source>
        <dbReference type="Proteomes" id="UP000249304"/>
    </source>
</evidence>
<dbReference type="Proteomes" id="UP000249304">
    <property type="component" value="Unassembled WGS sequence"/>
</dbReference>
<accession>A0A2W2D8K6</accession>